<organism evidence="9 10">
    <name type="scientific">Labrys wisconsinensis</name>
    <dbReference type="NCBI Taxonomy" id="425677"/>
    <lineage>
        <taxon>Bacteria</taxon>
        <taxon>Pseudomonadati</taxon>
        <taxon>Pseudomonadota</taxon>
        <taxon>Alphaproteobacteria</taxon>
        <taxon>Hyphomicrobiales</taxon>
        <taxon>Xanthobacteraceae</taxon>
        <taxon>Labrys</taxon>
    </lineage>
</organism>
<keyword evidence="3 7" id="KW-0547">Nucleotide-binding</keyword>
<comment type="similarity">
    <text evidence="7">Belongs to the ABC transporter superfamily. Spermidine/putrescine importer (TC 3.A.1.11.1) family.</text>
</comment>
<feature type="domain" description="ABC transporter" evidence="8">
    <location>
        <begin position="23"/>
        <end position="253"/>
    </location>
</feature>
<dbReference type="InterPro" id="IPR005893">
    <property type="entry name" value="PotA-like"/>
</dbReference>
<keyword evidence="5 7" id="KW-1278">Translocase</keyword>
<dbReference type="SMART" id="SM00382">
    <property type="entry name" value="AAA"/>
    <property type="match status" value="1"/>
</dbReference>
<dbReference type="PANTHER" id="PTHR42781">
    <property type="entry name" value="SPERMIDINE/PUTRESCINE IMPORT ATP-BINDING PROTEIN POTA"/>
    <property type="match status" value="1"/>
</dbReference>
<comment type="subunit">
    <text evidence="7">The complex is composed of two ATP-binding proteins (PotA), two transmembrane proteins (PotB and PotC) and a solute-binding protein (PotD).</text>
</comment>
<dbReference type="EMBL" id="JAUSVX010000002">
    <property type="protein sequence ID" value="MDQ0468365.1"/>
    <property type="molecule type" value="Genomic_DNA"/>
</dbReference>
<protein>
    <recommendedName>
        <fullName evidence="7">Spermidine/putrescine import ATP-binding protein PotA</fullName>
        <ecNumber evidence="7">7.6.2.11</ecNumber>
    </recommendedName>
</protein>
<dbReference type="RefSeq" id="WP_307269494.1">
    <property type="nucleotide sequence ID" value="NZ_JAUSVX010000002.1"/>
</dbReference>
<evidence type="ECO:0000313" key="9">
    <source>
        <dbReference type="EMBL" id="MDQ0468365.1"/>
    </source>
</evidence>
<dbReference type="NCBIfam" id="TIGR01187">
    <property type="entry name" value="potA"/>
    <property type="match status" value="1"/>
</dbReference>
<dbReference type="InterPro" id="IPR008995">
    <property type="entry name" value="Mo/tungstate-bd_C_term_dom"/>
</dbReference>
<reference evidence="9 10" key="1">
    <citation type="submission" date="2023-07" db="EMBL/GenBank/DDBJ databases">
        <title>Genomic Encyclopedia of Type Strains, Phase IV (KMG-IV): sequencing the most valuable type-strain genomes for metagenomic binning, comparative biology and taxonomic classification.</title>
        <authorList>
            <person name="Goeker M."/>
        </authorList>
    </citation>
    <scope>NUCLEOTIDE SEQUENCE [LARGE SCALE GENOMIC DNA]</scope>
    <source>
        <strain evidence="9 10">DSM 19619</strain>
    </source>
</reference>
<evidence type="ECO:0000256" key="6">
    <source>
        <dbReference type="ARBA" id="ARBA00023136"/>
    </source>
</evidence>
<keyword evidence="10" id="KW-1185">Reference proteome</keyword>
<dbReference type="GO" id="GO:0005524">
    <property type="term" value="F:ATP binding"/>
    <property type="evidence" value="ECO:0007669"/>
    <property type="project" value="UniProtKB-KW"/>
</dbReference>
<dbReference type="InterPro" id="IPR050093">
    <property type="entry name" value="ABC_SmlMolc_Importer"/>
</dbReference>
<comment type="caution">
    <text evidence="9">The sequence shown here is derived from an EMBL/GenBank/DDBJ whole genome shotgun (WGS) entry which is preliminary data.</text>
</comment>
<name>A0ABU0J288_9HYPH</name>
<dbReference type="InterPro" id="IPR017871">
    <property type="entry name" value="ABC_transporter-like_CS"/>
</dbReference>
<keyword evidence="1 7" id="KW-0813">Transport</keyword>
<dbReference type="PANTHER" id="PTHR42781:SF4">
    <property type="entry name" value="SPERMIDINE_PUTRESCINE IMPORT ATP-BINDING PROTEIN POTA"/>
    <property type="match status" value="1"/>
</dbReference>
<dbReference type="Pfam" id="PF00005">
    <property type="entry name" value="ABC_tran"/>
    <property type="match status" value="1"/>
</dbReference>
<evidence type="ECO:0000256" key="3">
    <source>
        <dbReference type="ARBA" id="ARBA00022741"/>
    </source>
</evidence>
<evidence type="ECO:0000259" key="8">
    <source>
        <dbReference type="PROSITE" id="PS50893"/>
    </source>
</evidence>
<dbReference type="PROSITE" id="PS50893">
    <property type="entry name" value="ABC_TRANSPORTER_2"/>
    <property type="match status" value="1"/>
</dbReference>
<sequence length="380" mass="41108">MNQHFTIEAPPMVAAPTAHGAVVEFEDVAKTYGDFEALRPTTLRIEAGEFFAIIGPSGSGKSTLLGITAGFVPPSAGAIRVAGADVVAIPPYRRNFGMVFQNYALFPHMSVAENIAFPLRMRGCPRAEIAARVSRMLAMVRLEALSERRPSQLSGGQQQRVALARAAVYDPLLLLMDEPLGALDKNLREEMQEEIKKFQSALGVTVIYVTHDQHEAAFMADRIAIMRGGRLEQVASPRGLYERPATPFVASFLGEASLLPVAALVWREGEEALVETAGGLRVRASAPPGHGEGSVLCIRPENIVLGPEARGLDNVFQGTVEDVVYTTGSVRYRVRLEASDLLLVVRIPSRPDIMLMPCGERVAVGWGRRDALLVAGETTP</sequence>
<dbReference type="EC" id="7.6.2.11" evidence="7"/>
<dbReference type="InterPro" id="IPR003593">
    <property type="entry name" value="AAA+_ATPase"/>
</dbReference>
<keyword evidence="2 7" id="KW-1003">Cell membrane</keyword>
<keyword evidence="6 7" id="KW-0472">Membrane</keyword>
<dbReference type="PROSITE" id="PS00211">
    <property type="entry name" value="ABC_TRANSPORTER_1"/>
    <property type="match status" value="1"/>
</dbReference>
<dbReference type="Gene3D" id="2.40.50.100">
    <property type="match status" value="1"/>
</dbReference>
<proteinExistence type="inferred from homology"/>
<dbReference type="SUPFAM" id="SSF52540">
    <property type="entry name" value="P-loop containing nucleoside triphosphate hydrolases"/>
    <property type="match status" value="1"/>
</dbReference>
<comment type="function">
    <text evidence="7">Part of the ABC transporter complex PotABCD involved in spermidine/putrescine import. Responsible for energy coupling to the transport system.</text>
</comment>
<dbReference type="Gene3D" id="3.40.50.300">
    <property type="entry name" value="P-loop containing nucleotide triphosphate hydrolases"/>
    <property type="match status" value="1"/>
</dbReference>
<evidence type="ECO:0000256" key="2">
    <source>
        <dbReference type="ARBA" id="ARBA00022475"/>
    </source>
</evidence>
<comment type="catalytic activity">
    <reaction evidence="7">
        <text>ATP + H2O + polyamine-[polyamine-binding protein]Side 1 = ADP + phosphate + polyamineSide 2 + [polyamine-binding protein]Side 1.</text>
        <dbReference type="EC" id="7.6.2.11"/>
    </reaction>
</comment>
<evidence type="ECO:0000256" key="7">
    <source>
        <dbReference type="RuleBase" id="RU364083"/>
    </source>
</evidence>
<evidence type="ECO:0000313" key="10">
    <source>
        <dbReference type="Proteomes" id="UP001242480"/>
    </source>
</evidence>
<dbReference type="InterPro" id="IPR013611">
    <property type="entry name" value="Transp-assoc_OB_typ2"/>
</dbReference>
<dbReference type="InterPro" id="IPR027417">
    <property type="entry name" value="P-loop_NTPase"/>
</dbReference>
<evidence type="ECO:0000256" key="4">
    <source>
        <dbReference type="ARBA" id="ARBA00022840"/>
    </source>
</evidence>
<evidence type="ECO:0000256" key="5">
    <source>
        <dbReference type="ARBA" id="ARBA00022967"/>
    </source>
</evidence>
<dbReference type="SUPFAM" id="SSF50331">
    <property type="entry name" value="MOP-like"/>
    <property type="match status" value="1"/>
</dbReference>
<dbReference type="InterPro" id="IPR003439">
    <property type="entry name" value="ABC_transporter-like_ATP-bd"/>
</dbReference>
<keyword evidence="4 7" id="KW-0067">ATP-binding</keyword>
<dbReference type="Pfam" id="PF08402">
    <property type="entry name" value="TOBE_2"/>
    <property type="match status" value="1"/>
</dbReference>
<accession>A0ABU0J288</accession>
<gene>
    <name evidence="7" type="primary">potA</name>
    <name evidence="9" type="ORF">QO011_001365</name>
</gene>
<dbReference type="Proteomes" id="UP001242480">
    <property type="component" value="Unassembled WGS sequence"/>
</dbReference>
<evidence type="ECO:0000256" key="1">
    <source>
        <dbReference type="ARBA" id="ARBA00022448"/>
    </source>
</evidence>